<proteinExistence type="inferred from homology"/>
<dbReference type="InterPro" id="IPR015422">
    <property type="entry name" value="PyrdxlP-dep_Trfase_small"/>
</dbReference>
<evidence type="ECO:0000256" key="2">
    <source>
        <dbReference type="ARBA" id="ARBA00010447"/>
    </source>
</evidence>
<sequence>DRRIIYCLVAVFLAVPILFKWKMNPGVMSTARKGYDAIEELEPEAGRIVLKTRDLLAVLFNVKDPARIVFTKNATEALNTALYGVLKAGDHAVTTSMEHNSVMRPLNDLARLGLDLSVAEADRTGEVTVDMIRKCIKDKTRLVAVTHASNVTGAINEIEKIGLLCKQNNILFLVDAAQTAGVVGLDVERMSIDLLAFSGHKGLLGPQGTGGLFIRDEKLLKPLTRGGTGSLSYSEEQPEFLPDCYESGTLNVIGLAGLGEGIRFILDRGIDRIMAHERRLLEIFLNETDGDGRFVLYGARNALKQTGVLSLNIRGFAASKVGEVLDRKYGIMTRIGLHCAPRAHKTLGTFPDGTVRFSWGFFTGEKDILKAVRFLKEIAENMKHQS</sequence>
<reference evidence="7" key="1">
    <citation type="journal article" date="2015" name="Nature">
        <title>Complex archaea that bridge the gap between prokaryotes and eukaryotes.</title>
        <authorList>
            <person name="Spang A."/>
            <person name="Saw J.H."/>
            <person name="Jorgensen S.L."/>
            <person name="Zaremba-Niedzwiedzka K."/>
            <person name="Martijn J."/>
            <person name="Lind A.E."/>
            <person name="van Eijk R."/>
            <person name="Schleper C."/>
            <person name="Guy L."/>
            <person name="Ettema T.J."/>
        </authorList>
    </citation>
    <scope>NUCLEOTIDE SEQUENCE</scope>
</reference>
<dbReference type="PROSITE" id="PS00595">
    <property type="entry name" value="AA_TRANSFER_CLASS_5"/>
    <property type="match status" value="1"/>
</dbReference>
<dbReference type="GO" id="GO:0031071">
    <property type="term" value="F:cysteine desulfurase activity"/>
    <property type="evidence" value="ECO:0007669"/>
    <property type="project" value="UniProtKB-EC"/>
</dbReference>
<dbReference type="InterPro" id="IPR020578">
    <property type="entry name" value="Aminotrans_V_PyrdxlP_BS"/>
</dbReference>
<dbReference type="PANTHER" id="PTHR43586:SF4">
    <property type="entry name" value="ISOPENICILLIN N EPIMERASE"/>
    <property type="match status" value="1"/>
</dbReference>
<comment type="similarity">
    <text evidence="2">Belongs to the class-V pyridoxal-phosphate-dependent aminotransferase family. Csd subfamily.</text>
</comment>
<dbReference type="NCBIfam" id="TIGR01977">
    <property type="entry name" value="am_tr_V_EF2568"/>
    <property type="match status" value="1"/>
</dbReference>
<dbReference type="Gene3D" id="3.90.1150.10">
    <property type="entry name" value="Aspartate Aminotransferase, domain 1"/>
    <property type="match status" value="1"/>
</dbReference>
<evidence type="ECO:0000313" key="7">
    <source>
        <dbReference type="EMBL" id="KKK72574.1"/>
    </source>
</evidence>
<organism evidence="7">
    <name type="scientific">marine sediment metagenome</name>
    <dbReference type="NCBI Taxonomy" id="412755"/>
    <lineage>
        <taxon>unclassified sequences</taxon>
        <taxon>metagenomes</taxon>
        <taxon>ecological metagenomes</taxon>
    </lineage>
</organism>
<dbReference type="InterPro" id="IPR016454">
    <property type="entry name" value="Cysteine_dSase"/>
</dbReference>
<dbReference type="InterPro" id="IPR015424">
    <property type="entry name" value="PyrdxlP-dep_Trfase"/>
</dbReference>
<dbReference type="EC" id="2.8.1.7" evidence="3"/>
<comment type="catalytic activity">
    <reaction evidence="5">
        <text>(sulfur carrier)-H + L-cysteine = (sulfur carrier)-SH + L-alanine</text>
        <dbReference type="Rhea" id="RHEA:43892"/>
        <dbReference type="Rhea" id="RHEA-COMP:14737"/>
        <dbReference type="Rhea" id="RHEA-COMP:14739"/>
        <dbReference type="ChEBI" id="CHEBI:29917"/>
        <dbReference type="ChEBI" id="CHEBI:35235"/>
        <dbReference type="ChEBI" id="CHEBI:57972"/>
        <dbReference type="ChEBI" id="CHEBI:64428"/>
        <dbReference type="EC" id="2.8.1.7"/>
    </reaction>
</comment>
<dbReference type="PANTHER" id="PTHR43586">
    <property type="entry name" value="CYSTEINE DESULFURASE"/>
    <property type="match status" value="1"/>
</dbReference>
<protein>
    <recommendedName>
        <fullName evidence="3">cysteine desulfurase</fullName>
        <ecNumber evidence="3">2.8.1.7</ecNumber>
    </recommendedName>
</protein>
<dbReference type="PIRSF" id="PIRSF005572">
    <property type="entry name" value="NifS"/>
    <property type="match status" value="1"/>
</dbReference>
<evidence type="ECO:0000256" key="1">
    <source>
        <dbReference type="ARBA" id="ARBA00001933"/>
    </source>
</evidence>
<dbReference type="Gene3D" id="3.40.640.10">
    <property type="entry name" value="Type I PLP-dependent aspartate aminotransferase-like (Major domain)"/>
    <property type="match status" value="1"/>
</dbReference>
<dbReference type="InterPro" id="IPR015421">
    <property type="entry name" value="PyrdxlP-dep_Trfase_major"/>
</dbReference>
<feature type="domain" description="Aminotransferase class V" evidence="6">
    <location>
        <begin position="38"/>
        <end position="368"/>
    </location>
</feature>
<evidence type="ECO:0000256" key="4">
    <source>
        <dbReference type="ARBA" id="ARBA00022898"/>
    </source>
</evidence>
<gene>
    <name evidence="7" type="ORF">LCGC14_2902510</name>
</gene>
<comment type="cofactor">
    <cofactor evidence="1">
        <name>pyridoxal 5'-phosphate</name>
        <dbReference type="ChEBI" id="CHEBI:597326"/>
    </cofactor>
</comment>
<accession>A0A0F9A1V0</accession>
<keyword evidence="4" id="KW-0663">Pyridoxal phosphate</keyword>
<dbReference type="InterPro" id="IPR000192">
    <property type="entry name" value="Aminotrans_V_dom"/>
</dbReference>
<feature type="non-terminal residue" evidence="7">
    <location>
        <position position="386"/>
    </location>
</feature>
<dbReference type="EMBL" id="LAZR01057192">
    <property type="protein sequence ID" value="KKK72574.1"/>
    <property type="molecule type" value="Genomic_DNA"/>
</dbReference>
<dbReference type="SUPFAM" id="SSF53383">
    <property type="entry name" value="PLP-dependent transferases"/>
    <property type="match status" value="1"/>
</dbReference>
<comment type="caution">
    <text evidence="7">The sequence shown here is derived from an EMBL/GenBank/DDBJ whole genome shotgun (WGS) entry which is preliminary data.</text>
</comment>
<evidence type="ECO:0000256" key="5">
    <source>
        <dbReference type="ARBA" id="ARBA00050776"/>
    </source>
</evidence>
<name>A0A0F9A1V0_9ZZZZ</name>
<evidence type="ECO:0000256" key="3">
    <source>
        <dbReference type="ARBA" id="ARBA00012239"/>
    </source>
</evidence>
<dbReference type="Pfam" id="PF00266">
    <property type="entry name" value="Aminotran_5"/>
    <property type="match status" value="1"/>
</dbReference>
<dbReference type="InterPro" id="IPR010969">
    <property type="entry name" value="Cys_dSase-rel_unknwn_funct"/>
</dbReference>
<dbReference type="AlphaFoldDB" id="A0A0F9A1V0"/>
<feature type="non-terminal residue" evidence="7">
    <location>
        <position position="1"/>
    </location>
</feature>
<evidence type="ECO:0000259" key="6">
    <source>
        <dbReference type="Pfam" id="PF00266"/>
    </source>
</evidence>